<evidence type="ECO:0000256" key="6">
    <source>
        <dbReference type="ARBA" id="ARBA00023002"/>
    </source>
</evidence>
<dbReference type="AlphaFoldDB" id="A0A8S4ELA4"/>
<evidence type="ECO:0000256" key="8">
    <source>
        <dbReference type="ARBA" id="ARBA00023033"/>
    </source>
</evidence>
<gene>
    <name evidence="11" type="ORF">PLXY2_LOCUS6058</name>
</gene>
<dbReference type="Proteomes" id="UP000653454">
    <property type="component" value="Unassembled WGS sequence"/>
</dbReference>
<dbReference type="CDD" id="cd20628">
    <property type="entry name" value="CYP4"/>
    <property type="match status" value="1"/>
</dbReference>
<dbReference type="Pfam" id="PF00067">
    <property type="entry name" value="p450"/>
    <property type="match status" value="1"/>
</dbReference>
<sequence length="496" mass="56478">MWVTVIAGAILLLLILKLFYNQEKDPLDDLPSPPKLPIVGHSFSLLGITPVGFFEVMRLYNKLYGDRYLIKVMNRKIVQISSPQDIEAVLSHSKNIKKSFPYTLIEPWLGTGLLLSTGAKWHKRRKILTPTFHFNILRNFSCIIEEKSRELVLRLREQEETTVDVMPTVSEFTLNTICETAMGTRLDSDKSKAAVEYKSAIMDIGALAMKRLTSFWLHNKVVFSMSSIGKQFNKALKTVHSFSDNVILERKNNRTPQDEQQTSAALDGSDVGTVRRLAMLDLLLDAERQGQIQLDGIREEVNTFMFEGHDTTAMALTFALMLLAEHKEVQDKIYEELEGIFGSSDRTPSMADQAAMKYLEAVIKETLRLYPSVPFIAREITEDFMMGDLPVKKGTEVAVHIFDLHRRPYLYADPEVFRPERFLGVGPKHPYAFVPFSAGPRNCIGQKFAMQEMKCFLSEVCRFFHLAPVTPGLRPQLLADLVLRPAHPIHVKFIRR</sequence>
<dbReference type="Gene3D" id="1.10.630.10">
    <property type="entry name" value="Cytochrome P450"/>
    <property type="match status" value="1"/>
</dbReference>
<proteinExistence type="inferred from homology"/>
<comment type="function">
    <text evidence="2">May be involved in the metabolism of insect hormones and in the breakdown of synthetic insecticides.</text>
</comment>
<comment type="cofactor">
    <cofactor evidence="1 9">
        <name>heme</name>
        <dbReference type="ChEBI" id="CHEBI:30413"/>
    </cofactor>
</comment>
<keyword evidence="4 9" id="KW-0349">Heme</keyword>
<evidence type="ECO:0000256" key="4">
    <source>
        <dbReference type="ARBA" id="ARBA00022617"/>
    </source>
</evidence>
<dbReference type="InterPro" id="IPR017972">
    <property type="entry name" value="Cyt_P450_CS"/>
</dbReference>
<dbReference type="InterPro" id="IPR036396">
    <property type="entry name" value="Cyt_P450_sf"/>
</dbReference>
<organism evidence="11 12">
    <name type="scientific">Plutella xylostella</name>
    <name type="common">Diamondback moth</name>
    <name type="synonym">Plutella maculipennis</name>
    <dbReference type="NCBI Taxonomy" id="51655"/>
    <lineage>
        <taxon>Eukaryota</taxon>
        <taxon>Metazoa</taxon>
        <taxon>Ecdysozoa</taxon>
        <taxon>Arthropoda</taxon>
        <taxon>Hexapoda</taxon>
        <taxon>Insecta</taxon>
        <taxon>Pterygota</taxon>
        <taxon>Neoptera</taxon>
        <taxon>Endopterygota</taxon>
        <taxon>Lepidoptera</taxon>
        <taxon>Glossata</taxon>
        <taxon>Ditrysia</taxon>
        <taxon>Yponomeutoidea</taxon>
        <taxon>Plutellidae</taxon>
        <taxon>Plutella</taxon>
    </lineage>
</organism>
<dbReference type="PANTHER" id="PTHR24291">
    <property type="entry name" value="CYTOCHROME P450 FAMILY 4"/>
    <property type="match status" value="1"/>
</dbReference>
<reference evidence="11" key="1">
    <citation type="submission" date="2020-11" db="EMBL/GenBank/DDBJ databases">
        <authorList>
            <person name="Whiteford S."/>
        </authorList>
    </citation>
    <scope>NUCLEOTIDE SEQUENCE</scope>
</reference>
<dbReference type="PRINTS" id="PR00463">
    <property type="entry name" value="EP450I"/>
</dbReference>
<evidence type="ECO:0000313" key="12">
    <source>
        <dbReference type="Proteomes" id="UP000653454"/>
    </source>
</evidence>
<dbReference type="InterPro" id="IPR050196">
    <property type="entry name" value="Cytochrome_P450_Monoox"/>
</dbReference>
<keyword evidence="12" id="KW-1185">Reference proteome</keyword>
<evidence type="ECO:0000256" key="1">
    <source>
        <dbReference type="ARBA" id="ARBA00001971"/>
    </source>
</evidence>
<evidence type="ECO:0000256" key="10">
    <source>
        <dbReference type="RuleBase" id="RU000461"/>
    </source>
</evidence>
<evidence type="ECO:0000256" key="7">
    <source>
        <dbReference type="ARBA" id="ARBA00023004"/>
    </source>
</evidence>
<dbReference type="SUPFAM" id="SSF48264">
    <property type="entry name" value="Cytochrome P450"/>
    <property type="match status" value="1"/>
</dbReference>
<evidence type="ECO:0000256" key="9">
    <source>
        <dbReference type="PIRSR" id="PIRSR602401-1"/>
    </source>
</evidence>
<keyword evidence="6 10" id="KW-0560">Oxidoreductase</keyword>
<dbReference type="InterPro" id="IPR002401">
    <property type="entry name" value="Cyt_P450_E_grp-I"/>
</dbReference>
<protein>
    <submittedName>
        <fullName evidence="11">(diamondback moth) hypothetical protein</fullName>
    </submittedName>
</protein>
<dbReference type="GO" id="GO:0016705">
    <property type="term" value="F:oxidoreductase activity, acting on paired donors, with incorporation or reduction of molecular oxygen"/>
    <property type="evidence" value="ECO:0007669"/>
    <property type="project" value="InterPro"/>
</dbReference>
<dbReference type="EMBL" id="CAJHNJ030000019">
    <property type="protein sequence ID" value="CAG9116714.1"/>
    <property type="molecule type" value="Genomic_DNA"/>
</dbReference>
<comment type="similarity">
    <text evidence="3 10">Belongs to the cytochrome P450 family.</text>
</comment>
<comment type="caution">
    <text evidence="11">The sequence shown here is derived from an EMBL/GenBank/DDBJ whole genome shotgun (WGS) entry which is preliminary data.</text>
</comment>
<dbReference type="PRINTS" id="PR00385">
    <property type="entry name" value="P450"/>
</dbReference>
<name>A0A8S4ELA4_PLUXY</name>
<evidence type="ECO:0000313" key="11">
    <source>
        <dbReference type="EMBL" id="CAG9116714.1"/>
    </source>
</evidence>
<dbReference type="PANTHER" id="PTHR24291:SF105">
    <property type="entry name" value="CYTOCHROME P450 4P1-RELATED"/>
    <property type="match status" value="1"/>
</dbReference>
<feature type="binding site" description="axial binding residue" evidence="9">
    <location>
        <position position="443"/>
    </location>
    <ligand>
        <name>heme</name>
        <dbReference type="ChEBI" id="CHEBI:30413"/>
    </ligand>
    <ligandPart>
        <name>Fe</name>
        <dbReference type="ChEBI" id="CHEBI:18248"/>
    </ligandPart>
</feature>
<dbReference type="GO" id="GO:0020037">
    <property type="term" value="F:heme binding"/>
    <property type="evidence" value="ECO:0007669"/>
    <property type="project" value="InterPro"/>
</dbReference>
<dbReference type="GO" id="GO:0004497">
    <property type="term" value="F:monooxygenase activity"/>
    <property type="evidence" value="ECO:0007669"/>
    <property type="project" value="UniProtKB-KW"/>
</dbReference>
<evidence type="ECO:0000256" key="5">
    <source>
        <dbReference type="ARBA" id="ARBA00022723"/>
    </source>
</evidence>
<dbReference type="GO" id="GO:0005506">
    <property type="term" value="F:iron ion binding"/>
    <property type="evidence" value="ECO:0007669"/>
    <property type="project" value="InterPro"/>
</dbReference>
<keyword evidence="5 9" id="KW-0479">Metal-binding</keyword>
<keyword evidence="8 10" id="KW-0503">Monooxygenase</keyword>
<keyword evidence="7 9" id="KW-0408">Iron</keyword>
<evidence type="ECO:0000256" key="3">
    <source>
        <dbReference type="ARBA" id="ARBA00010617"/>
    </source>
</evidence>
<accession>A0A8S4ELA4</accession>
<evidence type="ECO:0000256" key="2">
    <source>
        <dbReference type="ARBA" id="ARBA00003690"/>
    </source>
</evidence>
<dbReference type="InterPro" id="IPR001128">
    <property type="entry name" value="Cyt_P450"/>
</dbReference>
<dbReference type="PROSITE" id="PS00086">
    <property type="entry name" value="CYTOCHROME_P450"/>
    <property type="match status" value="1"/>
</dbReference>